<evidence type="ECO:0000256" key="1">
    <source>
        <dbReference type="ARBA" id="ARBA00022679"/>
    </source>
</evidence>
<reference evidence="3" key="2">
    <citation type="submission" date="2023-05" db="EMBL/GenBank/DDBJ databases">
        <authorList>
            <consortium name="Lawrence Berkeley National Laboratory"/>
            <person name="Steindorff A."/>
            <person name="Hensen N."/>
            <person name="Bonometti L."/>
            <person name="Westerberg I."/>
            <person name="Brannstrom I.O."/>
            <person name="Guillou S."/>
            <person name="Cros-Aarteil S."/>
            <person name="Calhoun S."/>
            <person name="Haridas S."/>
            <person name="Kuo A."/>
            <person name="Mondo S."/>
            <person name="Pangilinan J."/>
            <person name="Riley R."/>
            <person name="Labutti K."/>
            <person name="Andreopoulos B."/>
            <person name="Lipzen A."/>
            <person name="Chen C."/>
            <person name="Yanf M."/>
            <person name="Daum C."/>
            <person name="Ng V."/>
            <person name="Clum A."/>
            <person name="Ohm R."/>
            <person name="Martin F."/>
            <person name="Silar P."/>
            <person name="Natvig D."/>
            <person name="Lalanne C."/>
            <person name="Gautier V."/>
            <person name="Ament-Velasquez S.L."/>
            <person name="Kruys A."/>
            <person name="Hutchinson M.I."/>
            <person name="Powell A.J."/>
            <person name="Barry K."/>
            <person name="Miller A.N."/>
            <person name="Grigoriev I.V."/>
            <person name="Debuchy R."/>
            <person name="Gladieux P."/>
            <person name="Thoren M.H."/>
            <person name="Johannesson H."/>
        </authorList>
    </citation>
    <scope>NUCLEOTIDE SEQUENCE</scope>
    <source>
        <strain evidence="3">CBS 532.94</strain>
    </source>
</reference>
<keyword evidence="1" id="KW-0808">Transferase</keyword>
<dbReference type="GO" id="GO:0016747">
    <property type="term" value="F:acyltransferase activity, transferring groups other than amino-acyl groups"/>
    <property type="evidence" value="ECO:0007669"/>
    <property type="project" value="TreeGrafter"/>
</dbReference>
<comment type="caution">
    <text evidence="3">The sequence shown here is derived from an EMBL/GenBank/DDBJ whole genome shotgun (WGS) entry which is preliminary data.</text>
</comment>
<dbReference type="PANTHER" id="PTHR31642">
    <property type="entry name" value="TRICHOTHECENE 3-O-ACETYLTRANSFERASE"/>
    <property type="match status" value="1"/>
</dbReference>
<gene>
    <name evidence="3" type="ORF">C8A03DRAFT_36695</name>
</gene>
<dbReference type="Pfam" id="PF02458">
    <property type="entry name" value="Transferase"/>
    <property type="match status" value="1"/>
</dbReference>
<name>A0AAN7H553_9PEZI</name>
<evidence type="ECO:0000313" key="3">
    <source>
        <dbReference type="EMBL" id="KAK4235456.1"/>
    </source>
</evidence>
<evidence type="ECO:0000313" key="4">
    <source>
        <dbReference type="Proteomes" id="UP001303760"/>
    </source>
</evidence>
<proteinExistence type="predicted"/>
<reference evidence="3" key="1">
    <citation type="journal article" date="2023" name="Mol. Phylogenet. Evol.">
        <title>Genome-scale phylogeny and comparative genomics of the fungal order Sordariales.</title>
        <authorList>
            <person name="Hensen N."/>
            <person name="Bonometti L."/>
            <person name="Westerberg I."/>
            <person name="Brannstrom I.O."/>
            <person name="Guillou S."/>
            <person name="Cros-Aarteil S."/>
            <person name="Calhoun S."/>
            <person name="Haridas S."/>
            <person name="Kuo A."/>
            <person name="Mondo S."/>
            <person name="Pangilinan J."/>
            <person name="Riley R."/>
            <person name="LaButti K."/>
            <person name="Andreopoulos B."/>
            <person name="Lipzen A."/>
            <person name="Chen C."/>
            <person name="Yan M."/>
            <person name="Daum C."/>
            <person name="Ng V."/>
            <person name="Clum A."/>
            <person name="Steindorff A."/>
            <person name="Ohm R.A."/>
            <person name="Martin F."/>
            <person name="Silar P."/>
            <person name="Natvig D.O."/>
            <person name="Lalanne C."/>
            <person name="Gautier V."/>
            <person name="Ament-Velasquez S.L."/>
            <person name="Kruys A."/>
            <person name="Hutchinson M.I."/>
            <person name="Powell A.J."/>
            <person name="Barry K."/>
            <person name="Miller A.N."/>
            <person name="Grigoriev I.V."/>
            <person name="Debuchy R."/>
            <person name="Gladieux P."/>
            <person name="Hiltunen Thoren M."/>
            <person name="Johannesson H."/>
        </authorList>
    </citation>
    <scope>NUCLEOTIDE SEQUENCE</scope>
    <source>
        <strain evidence="3">CBS 532.94</strain>
    </source>
</reference>
<dbReference type="PANTHER" id="PTHR31642:SF310">
    <property type="entry name" value="FATTY ALCOHOL:CAFFEOYL-COA ACYLTRANSFERASE"/>
    <property type="match status" value="1"/>
</dbReference>
<protein>
    <recommendedName>
        <fullName evidence="2">Trichothecene 3-O-acetyltransferase-like N-terminal domain-containing protein</fullName>
    </recommendedName>
</protein>
<dbReference type="InterPro" id="IPR050317">
    <property type="entry name" value="Plant_Fungal_Acyltransferase"/>
</dbReference>
<dbReference type="Proteomes" id="UP001303760">
    <property type="component" value="Unassembled WGS sequence"/>
</dbReference>
<dbReference type="Pfam" id="PF22664">
    <property type="entry name" value="TRI-like_N"/>
    <property type="match status" value="1"/>
</dbReference>
<sequence>MASDTLHMTLSVLDYIPPRNYVRLLFPLPLKPDVKDTLVFRELQLALQKTFVQEPWISGKVFRQKSSATDWRPGQLEIRYREWSLDDPPPHQLEYRQLNTDWTYAELRDCGFPSSAFPEELLLEAPPALGDVTDAGADVFLAQANFLAGGLLLVFTTSHASTDAAGMLNIFKLWANNFAELHGRDAGGVAAPSRFTPIDRHRSLPDRIWAKESGGVAGTPKYISQSDDPWLRGLVSLDADWPGDDLTDATQRSIAAGAEPLRHPQIMLSRVMFLSSQDLADLKKECLVTPTPPGATAISSSDAINALMWRCILRARASAANARSCPLKDEVSVFESPIDVRSRLGPDFPQDYLGNCFLLNTGRMPLAELIAPSTPLGRVAQCLCQGAARLDSATVREAYTMLRSTPDPSRVQGRFVERGDSSDMLVSNIVHFPMSEINFGDRYFGNGGVPQSLRVLHASYAPYVRLGHILPRNQTHGGVKISVNLFDDEMAYLEEDDEFNRYLVAIEV</sequence>
<feature type="domain" description="Trichothecene 3-O-acetyltransferase-like N-terminal" evidence="2">
    <location>
        <begin position="24"/>
        <end position="174"/>
    </location>
</feature>
<dbReference type="EMBL" id="MU860266">
    <property type="protein sequence ID" value="KAK4235456.1"/>
    <property type="molecule type" value="Genomic_DNA"/>
</dbReference>
<accession>A0AAN7H553</accession>
<dbReference type="Gene3D" id="3.30.559.10">
    <property type="entry name" value="Chloramphenicol acetyltransferase-like domain"/>
    <property type="match status" value="2"/>
</dbReference>
<dbReference type="InterPro" id="IPR023213">
    <property type="entry name" value="CAT-like_dom_sf"/>
</dbReference>
<dbReference type="AlphaFoldDB" id="A0AAN7H553"/>
<evidence type="ECO:0000259" key="2">
    <source>
        <dbReference type="Pfam" id="PF22664"/>
    </source>
</evidence>
<keyword evidence="4" id="KW-1185">Reference proteome</keyword>
<dbReference type="InterPro" id="IPR054710">
    <property type="entry name" value="Tri101-like_N"/>
</dbReference>
<organism evidence="3 4">
    <name type="scientific">Achaetomium macrosporum</name>
    <dbReference type="NCBI Taxonomy" id="79813"/>
    <lineage>
        <taxon>Eukaryota</taxon>
        <taxon>Fungi</taxon>
        <taxon>Dikarya</taxon>
        <taxon>Ascomycota</taxon>
        <taxon>Pezizomycotina</taxon>
        <taxon>Sordariomycetes</taxon>
        <taxon>Sordariomycetidae</taxon>
        <taxon>Sordariales</taxon>
        <taxon>Chaetomiaceae</taxon>
        <taxon>Achaetomium</taxon>
    </lineage>
</organism>